<reference evidence="3" key="1">
    <citation type="journal article" date="2019" name="Int. J. Syst. Evol. Microbiol.">
        <title>The Global Catalogue of Microorganisms (GCM) 10K type strain sequencing project: providing services to taxonomists for standard genome sequencing and annotation.</title>
        <authorList>
            <consortium name="The Broad Institute Genomics Platform"/>
            <consortium name="The Broad Institute Genome Sequencing Center for Infectious Disease"/>
            <person name="Wu L."/>
            <person name="Ma J."/>
        </authorList>
    </citation>
    <scope>NUCLEOTIDE SEQUENCE [LARGE SCALE GENOMIC DNA]</scope>
    <source>
        <strain evidence="3">CCUG 56754</strain>
    </source>
</reference>
<dbReference type="Proteomes" id="UP001597040">
    <property type="component" value="Unassembled WGS sequence"/>
</dbReference>
<proteinExistence type="predicted"/>
<dbReference type="Gene3D" id="3.20.20.450">
    <property type="entry name" value="EAL domain"/>
    <property type="match status" value="1"/>
</dbReference>
<evidence type="ECO:0000313" key="2">
    <source>
        <dbReference type="EMBL" id="MFD1037395.1"/>
    </source>
</evidence>
<dbReference type="SUPFAM" id="SSF141868">
    <property type="entry name" value="EAL domain-like"/>
    <property type="match status" value="1"/>
</dbReference>
<comment type="caution">
    <text evidence="2">The sequence shown here is derived from an EMBL/GenBank/DDBJ whole genome shotgun (WGS) entry which is preliminary data.</text>
</comment>
<dbReference type="SMART" id="SM00052">
    <property type="entry name" value="EAL"/>
    <property type="match status" value="1"/>
</dbReference>
<dbReference type="PANTHER" id="PTHR33121">
    <property type="entry name" value="CYCLIC DI-GMP PHOSPHODIESTERASE PDEF"/>
    <property type="match status" value="1"/>
</dbReference>
<accession>A0ABW3LG97</accession>
<dbReference type="RefSeq" id="WP_390359779.1">
    <property type="nucleotide sequence ID" value="NZ_JBHTKJ010000007.1"/>
</dbReference>
<dbReference type="InterPro" id="IPR050706">
    <property type="entry name" value="Cyclic-di-GMP_PDE-like"/>
</dbReference>
<dbReference type="InterPro" id="IPR001633">
    <property type="entry name" value="EAL_dom"/>
</dbReference>
<dbReference type="PROSITE" id="PS50883">
    <property type="entry name" value="EAL"/>
    <property type="match status" value="1"/>
</dbReference>
<organism evidence="2 3">
    <name type="scientific">Virgibacillus byunsanensis</name>
    <dbReference type="NCBI Taxonomy" id="570945"/>
    <lineage>
        <taxon>Bacteria</taxon>
        <taxon>Bacillati</taxon>
        <taxon>Bacillota</taxon>
        <taxon>Bacilli</taxon>
        <taxon>Bacillales</taxon>
        <taxon>Bacillaceae</taxon>
        <taxon>Virgibacillus</taxon>
    </lineage>
</organism>
<sequence>MTGRLAGAEALLRWECDLGKIKPDEFIPVAEDSGLIIPIGEWVLRETCRHTKFFKEKGLTTFPISVNISTKQLMNPHIVERIERILFEEKVDPKLITLEITESALLFYEDAKESIFELRKLGVGISLDDFGVGYSSLSMIRNIRIDELKIDKSFLNDALVDSRVRSLLKTIISIGKRLEAKVIIEGIETAEELDILMEQDVYGQGYFYSHPLPVHEFAEWYLKGACHFPVFSD</sequence>
<dbReference type="EMBL" id="JBHTKJ010000007">
    <property type="protein sequence ID" value="MFD1037395.1"/>
    <property type="molecule type" value="Genomic_DNA"/>
</dbReference>
<keyword evidence="3" id="KW-1185">Reference proteome</keyword>
<evidence type="ECO:0000259" key="1">
    <source>
        <dbReference type="PROSITE" id="PS50883"/>
    </source>
</evidence>
<evidence type="ECO:0000313" key="3">
    <source>
        <dbReference type="Proteomes" id="UP001597040"/>
    </source>
</evidence>
<dbReference type="PANTHER" id="PTHR33121:SF70">
    <property type="entry name" value="SIGNALING PROTEIN YKOW"/>
    <property type="match status" value="1"/>
</dbReference>
<dbReference type="Pfam" id="PF00563">
    <property type="entry name" value="EAL"/>
    <property type="match status" value="1"/>
</dbReference>
<protein>
    <submittedName>
        <fullName evidence="2">EAL domain-containing protein</fullName>
    </submittedName>
</protein>
<name>A0ABW3LG97_9BACI</name>
<dbReference type="CDD" id="cd01948">
    <property type="entry name" value="EAL"/>
    <property type="match status" value="1"/>
</dbReference>
<feature type="domain" description="EAL" evidence="1">
    <location>
        <begin position="1"/>
        <end position="225"/>
    </location>
</feature>
<dbReference type="InterPro" id="IPR035919">
    <property type="entry name" value="EAL_sf"/>
</dbReference>
<gene>
    <name evidence="2" type="ORF">ACFQ3N_03010</name>
</gene>